<organism evidence="1">
    <name type="scientific">Ovis aries</name>
    <name type="common">Sheep</name>
    <dbReference type="NCBI Taxonomy" id="9940"/>
    <lineage>
        <taxon>Eukaryota</taxon>
        <taxon>Metazoa</taxon>
        <taxon>Chordata</taxon>
        <taxon>Craniata</taxon>
        <taxon>Vertebrata</taxon>
        <taxon>Euteleostomi</taxon>
        <taxon>Mammalia</taxon>
        <taxon>Eutheria</taxon>
        <taxon>Laurasiatheria</taxon>
        <taxon>Artiodactyla</taxon>
        <taxon>Ruminantia</taxon>
        <taxon>Pecora</taxon>
        <taxon>Bovidae</taxon>
        <taxon>Caprinae</taxon>
        <taxon>Ovis</taxon>
    </lineage>
</organism>
<dbReference type="Ensembl" id="ENSOART00020079786.1">
    <property type="protein sequence ID" value="ENSOARP00020040976.1"/>
    <property type="gene ID" value="ENSOARG00020000154.2"/>
</dbReference>
<reference evidence="1" key="3">
    <citation type="submission" date="2025-09" db="UniProtKB">
        <authorList>
            <consortium name="Ensembl"/>
        </authorList>
    </citation>
    <scope>IDENTIFICATION</scope>
</reference>
<reference evidence="1" key="1">
    <citation type="submission" date="2020-11" db="EMBL/GenBank/DDBJ databases">
        <authorList>
            <person name="Davenport K.M."/>
            <person name="Bickhart D.M."/>
            <person name="Smith T.P.L."/>
            <person name="Murdoch B.M."/>
            <person name="Rosen B.D."/>
        </authorList>
    </citation>
    <scope>NUCLEOTIDE SEQUENCE [LARGE SCALE GENOMIC DNA]</scope>
    <source>
        <strain evidence="1">OAR_USU_Benz2616</strain>
    </source>
</reference>
<accession>A0AC11D621</accession>
<sequence>LHARIHGHFRSALVPSVPKPPTTRAASPAVCQGSAGPGRAFVSPGIHLPFILPAGLLTPTPCPWRNPLLLAVCRGSEGLNRARDAGAAPLRTDPPAGSSGGGPTAKLSPPGWREHPMGYKSALEGQVRVVVFFFFFFFFFEESRMGTAVTLALETDFPRAVLSQKLHCAGPSPENPLQRVFPFIVNPEPHGS</sequence>
<name>A0AC11D621_SHEEP</name>
<evidence type="ECO:0000313" key="1">
    <source>
        <dbReference type="Ensembl" id="ENSOARP00020040976.1"/>
    </source>
</evidence>
<protein>
    <submittedName>
        <fullName evidence="1">Uncharacterized protein</fullName>
    </submittedName>
</protein>
<proteinExistence type="predicted"/>
<reference evidence="1" key="2">
    <citation type="submission" date="2025-08" db="UniProtKB">
        <authorList>
            <consortium name="Ensembl"/>
        </authorList>
    </citation>
    <scope>IDENTIFICATION</scope>
</reference>